<dbReference type="InterPro" id="IPR020904">
    <property type="entry name" value="Sc_DH/Rdtase_CS"/>
</dbReference>
<dbReference type="SUPFAM" id="SSF51735">
    <property type="entry name" value="NAD(P)-binding Rossmann-fold domains"/>
    <property type="match status" value="1"/>
</dbReference>
<name>A0A9P6WX47_RHIOR</name>
<dbReference type="Pfam" id="PF00106">
    <property type="entry name" value="adh_short"/>
    <property type="match status" value="1"/>
</dbReference>
<dbReference type="PANTHER" id="PTHR42901:SF1">
    <property type="entry name" value="ALCOHOL DEHYDROGENASE"/>
    <property type="match status" value="1"/>
</dbReference>
<evidence type="ECO:0000313" key="6">
    <source>
        <dbReference type="Proteomes" id="UP000716291"/>
    </source>
</evidence>
<dbReference type="AlphaFoldDB" id="A0A9P6WX47"/>
<evidence type="ECO:0000256" key="3">
    <source>
        <dbReference type="ARBA" id="ARBA00023002"/>
    </source>
</evidence>
<dbReference type="GO" id="GO:0016616">
    <property type="term" value="F:oxidoreductase activity, acting on the CH-OH group of donors, NAD or NADP as acceptor"/>
    <property type="evidence" value="ECO:0007669"/>
    <property type="project" value="UniProtKB-ARBA"/>
</dbReference>
<keyword evidence="6" id="KW-1185">Reference proteome</keyword>
<sequence length="259" mass="28628">MKRLEGKTVFITGASAGIGEASARQFADEGCNLVLTARRVEKLEKLKQEIHATHPNLFIHTVQLDVRDKKQIDQVVADLPEQVKNVDVLLNNAGMVIGLDPLVNIEEEVFDQMIQTNIKGLVFLTKAIVPGMKERGWGHVINIGSIAGKQSYYGGSIYCATKFAVDAITKALAIELVDTPIRVSQICPGMVNTEFSTVRFRGNKEQADNVYKGLQPLLAEDIAELIVFTANRPAHVNIQDMLVFPVNQADSKTVYRRPE</sequence>
<dbReference type="EMBL" id="JAANQT010004173">
    <property type="protein sequence ID" value="KAG1300419.1"/>
    <property type="molecule type" value="Genomic_DNA"/>
</dbReference>
<protein>
    <recommendedName>
        <fullName evidence="7">NAD(P)-binding protein</fullName>
    </recommendedName>
</protein>
<reference evidence="5" key="1">
    <citation type="journal article" date="2020" name="Microb. Genom.">
        <title>Genetic diversity of clinical and environmental Mucorales isolates obtained from an investigation of mucormycosis cases among solid organ transplant recipients.</title>
        <authorList>
            <person name="Nguyen M.H."/>
            <person name="Kaul D."/>
            <person name="Muto C."/>
            <person name="Cheng S.J."/>
            <person name="Richter R.A."/>
            <person name="Bruno V.M."/>
            <person name="Liu G."/>
            <person name="Beyhan S."/>
            <person name="Sundermann A.J."/>
            <person name="Mounaud S."/>
            <person name="Pasculle A.W."/>
            <person name="Nierman W.C."/>
            <person name="Driscoll E."/>
            <person name="Cumbie R."/>
            <person name="Clancy C.J."/>
            <person name="Dupont C.L."/>
        </authorList>
    </citation>
    <scope>NUCLEOTIDE SEQUENCE</scope>
    <source>
        <strain evidence="5">GL11</strain>
    </source>
</reference>
<comment type="similarity">
    <text evidence="1 4">Belongs to the short-chain dehydrogenases/reductases (SDR) family.</text>
</comment>
<proteinExistence type="inferred from homology"/>
<dbReference type="PRINTS" id="PR00081">
    <property type="entry name" value="GDHRDH"/>
</dbReference>
<evidence type="ECO:0000256" key="1">
    <source>
        <dbReference type="ARBA" id="ARBA00006484"/>
    </source>
</evidence>
<dbReference type="InterPro" id="IPR036291">
    <property type="entry name" value="NAD(P)-bd_dom_sf"/>
</dbReference>
<dbReference type="PROSITE" id="PS00061">
    <property type="entry name" value="ADH_SHORT"/>
    <property type="match status" value="1"/>
</dbReference>
<dbReference type="Proteomes" id="UP000716291">
    <property type="component" value="Unassembled WGS sequence"/>
</dbReference>
<organism evidence="5 6">
    <name type="scientific">Rhizopus oryzae</name>
    <name type="common">Mucormycosis agent</name>
    <name type="synonym">Rhizopus arrhizus var. delemar</name>
    <dbReference type="NCBI Taxonomy" id="64495"/>
    <lineage>
        <taxon>Eukaryota</taxon>
        <taxon>Fungi</taxon>
        <taxon>Fungi incertae sedis</taxon>
        <taxon>Mucoromycota</taxon>
        <taxon>Mucoromycotina</taxon>
        <taxon>Mucoromycetes</taxon>
        <taxon>Mucorales</taxon>
        <taxon>Mucorineae</taxon>
        <taxon>Rhizopodaceae</taxon>
        <taxon>Rhizopus</taxon>
    </lineage>
</organism>
<dbReference type="FunFam" id="3.40.50.720:FF:000047">
    <property type="entry name" value="NADP-dependent L-serine/L-allo-threonine dehydrogenase"/>
    <property type="match status" value="1"/>
</dbReference>
<dbReference type="InterPro" id="IPR002347">
    <property type="entry name" value="SDR_fam"/>
</dbReference>
<evidence type="ECO:0008006" key="7">
    <source>
        <dbReference type="Google" id="ProtNLM"/>
    </source>
</evidence>
<keyword evidence="2" id="KW-0521">NADP</keyword>
<evidence type="ECO:0000256" key="2">
    <source>
        <dbReference type="ARBA" id="ARBA00022857"/>
    </source>
</evidence>
<evidence type="ECO:0000256" key="4">
    <source>
        <dbReference type="RuleBase" id="RU000363"/>
    </source>
</evidence>
<accession>A0A9P6WX47</accession>
<keyword evidence="3" id="KW-0560">Oxidoreductase</keyword>
<comment type="caution">
    <text evidence="5">The sequence shown here is derived from an EMBL/GenBank/DDBJ whole genome shotgun (WGS) entry which is preliminary data.</text>
</comment>
<evidence type="ECO:0000313" key="5">
    <source>
        <dbReference type="EMBL" id="KAG1300419.1"/>
    </source>
</evidence>
<dbReference type="PRINTS" id="PR00080">
    <property type="entry name" value="SDRFAMILY"/>
</dbReference>
<dbReference type="Gene3D" id="3.40.50.720">
    <property type="entry name" value="NAD(P)-binding Rossmann-like Domain"/>
    <property type="match status" value="1"/>
</dbReference>
<gene>
    <name evidence="5" type="ORF">G6F64_012719</name>
</gene>
<dbReference type="PANTHER" id="PTHR42901">
    <property type="entry name" value="ALCOHOL DEHYDROGENASE"/>
    <property type="match status" value="1"/>
</dbReference>
<dbReference type="OrthoDB" id="6251714at2759"/>